<evidence type="ECO:0000256" key="2">
    <source>
        <dbReference type="ARBA" id="ARBA00022617"/>
    </source>
</evidence>
<dbReference type="VEuPathDB" id="FungiDB:FOXG_20193"/>
<evidence type="ECO:0000313" key="8">
    <source>
        <dbReference type="Proteomes" id="UP000219369"/>
    </source>
</evidence>
<evidence type="ECO:0000256" key="3">
    <source>
        <dbReference type="ARBA" id="ARBA00022723"/>
    </source>
</evidence>
<dbReference type="InterPro" id="IPR036396">
    <property type="entry name" value="Cyt_P450_sf"/>
</dbReference>
<dbReference type="PROSITE" id="PS00086">
    <property type="entry name" value="CYTOCHROME_P450"/>
    <property type="match status" value="1"/>
</dbReference>
<dbReference type="GO" id="GO:0008168">
    <property type="term" value="F:methyltransferase activity"/>
    <property type="evidence" value="ECO:0007669"/>
    <property type="project" value="UniProtKB-KW"/>
</dbReference>
<dbReference type="PRINTS" id="PR00463">
    <property type="entry name" value="EP450I"/>
</dbReference>
<dbReference type="InterPro" id="IPR002401">
    <property type="entry name" value="Cyt_P450_E_grp-I"/>
</dbReference>
<dbReference type="GO" id="GO:0020037">
    <property type="term" value="F:heme binding"/>
    <property type="evidence" value="ECO:0007669"/>
    <property type="project" value="InterPro"/>
</dbReference>
<name>A0A2H3UFU4_FUSOX</name>
<evidence type="ECO:0000256" key="5">
    <source>
        <dbReference type="PIRSR" id="PIRSR602401-1"/>
    </source>
</evidence>
<keyword evidence="6" id="KW-0503">Monooxygenase</keyword>
<dbReference type="GO" id="GO:0005506">
    <property type="term" value="F:iron ion binding"/>
    <property type="evidence" value="ECO:0007669"/>
    <property type="project" value="InterPro"/>
</dbReference>
<dbReference type="VEuPathDB" id="FungiDB:FOZG_17525"/>
<dbReference type="PANTHER" id="PTHR24305">
    <property type="entry name" value="CYTOCHROME P450"/>
    <property type="match status" value="1"/>
</dbReference>
<comment type="cofactor">
    <cofactor evidence="1 5">
        <name>heme</name>
        <dbReference type="ChEBI" id="CHEBI:30413"/>
    </cofactor>
</comment>
<dbReference type="AlphaFoldDB" id="A0A2H3UFU4"/>
<dbReference type="VEuPathDB" id="FungiDB:FOC4_g10009975"/>
<proteinExistence type="inferred from homology"/>
<keyword evidence="7" id="KW-0808">Transferase</keyword>
<dbReference type="EMBL" id="FMJY01000012">
    <property type="protein sequence ID" value="SCO92679.1"/>
    <property type="molecule type" value="Genomic_DNA"/>
</dbReference>
<dbReference type="OrthoDB" id="3934656at2759"/>
<protein>
    <submittedName>
        <fullName evidence="7">Related to pisatin demethylase cytochrome P450</fullName>
    </submittedName>
</protein>
<keyword evidence="6" id="KW-0560">Oxidoreductase</keyword>
<dbReference type="GO" id="GO:0016705">
    <property type="term" value="F:oxidoreductase activity, acting on paired donors, with incorporation or reduction of molecular oxygen"/>
    <property type="evidence" value="ECO:0007669"/>
    <property type="project" value="InterPro"/>
</dbReference>
<sequence>MNLYLIAVIFASLLLLKVLLTIIQYLFSNAGSIQGSWVTRWTCGWYTWKVSQGSFEHVNRELHQKYGPVVRYAPNRYSFSDLDAVKVIYSLGTSFPKSSWYTTWGNPGDSNLFNETNMARHAHSRKQYQSTYSMSSSVNYEAFVDDCAKILKTRLLELCAANQAIDMHHWFQCYAFDVIGMITYGKRLGFLDKGEDVGNVISALGEIFSYSTTVGIVFPSLHNMFVPVMNFLAGDKGQGGAFVTAFTKERINEAQSKPKAIILEDSDATTQAFLTKFLAKNSKNPDAFTSGHVLTGCLINMVAGSDTTAISLSAVLYYLLKNPKCMTKLRDEVDTFTANGQLSNYVTYKESQGMPYLQAAIKEALRLHPATGLPLERVVPQGGATISGHFFPEGTIVGINPWVVHLDRGVFGQDADSFSPERWLQDDAERITTMNRFWMPFGLGSRTCIGRHISMLEMCKLTPALIRDFEFTLYNSLVEDHWKTANCWFVKPLNFQVWVKPRKAVH</sequence>
<evidence type="ECO:0000313" key="7">
    <source>
        <dbReference type="EMBL" id="SCO92679.1"/>
    </source>
</evidence>
<evidence type="ECO:0000256" key="6">
    <source>
        <dbReference type="RuleBase" id="RU000461"/>
    </source>
</evidence>
<dbReference type="SUPFAM" id="SSF48264">
    <property type="entry name" value="Cytochrome P450"/>
    <property type="match status" value="1"/>
</dbReference>
<dbReference type="GO" id="GO:0004497">
    <property type="term" value="F:monooxygenase activity"/>
    <property type="evidence" value="ECO:0007669"/>
    <property type="project" value="UniProtKB-KW"/>
</dbReference>
<keyword evidence="3 5" id="KW-0479">Metal-binding</keyword>
<dbReference type="InterPro" id="IPR050121">
    <property type="entry name" value="Cytochrome_P450_monoxygenase"/>
</dbReference>
<reference evidence="8" key="1">
    <citation type="submission" date="2016-09" db="EMBL/GenBank/DDBJ databases">
        <authorList>
            <person name="Guldener U."/>
        </authorList>
    </citation>
    <scope>NUCLEOTIDE SEQUENCE [LARGE SCALE GENOMIC DNA]</scope>
    <source>
        <strain evidence="8">V64-1</strain>
    </source>
</reference>
<dbReference type="Gene3D" id="1.10.630.10">
    <property type="entry name" value="Cytochrome P450"/>
    <property type="match status" value="1"/>
</dbReference>
<dbReference type="VEuPathDB" id="FungiDB:FOIG_13549"/>
<dbReference type="PRINTS" id="PR00385">
    <property type="entry name" value="P450"/>
</dbReference>
<dbReference type="CDD" id="cd11060">
    <property type="entry name" value="CYP57A1-like"/>
    <property type="match status" value="1"/>
</dbReference>
<dbReference type="PANTHER" id="PTHR24305:SF190">
    <property type="entry name" value="P450, PUTATIVE (EUROFUNG)-RELATED"/>
    <property type="match status" value="1"/>
</dbReference>
<gene>
    <name evidence="7" type="ORF">FRV6_16807</name>
</gene>
<dbReference type="Proteomes" id="UP000219369">
    <property type="component" value="Unassembled WGS sequence"/>
</dbReference>
<accession>A0A2H3UFU4</accession>
<keyword evidence="4 5" id="KW-0408">Iron</keyword>
<dbReference type="FunFam" id="1.10.630.10:FF:000050">
    <property type="entry name" value="Cytochrome P450 monooxygenase"/>
    <property type="match status" value="1"/>
</dbReference>
<evidence type="ECO:0000256" key="1">
    <source>
        <dbReference type="ARBA" id="ARBA00001971"/>
    </source>
</evidence>
<comment type="similarity">
    <text evidence="6">Belongs to the cytochrome P450 family.</text>
</comment>
<dbReference type="VEuPathDB" id="FungiDB:FOC1_g10003856"/>
<dbReference type="VEuPathDB" id="FungiDB:FOMG_02336"/>
<organism evidence="7 8">
    <name type="scientific">Fusarium oxysporum</name>
    <name type="common">Fusarium vascular wilt</name>
    <dbReference type="NCBI Taxonomy" id="5507"/>
    <lineage>
        <taxon>Eukaryota</taxon>
        <taxon>Fungi</taxon>
        <taxon>Dikarya</taxon>
        <taxon>Ascomycota</taxon>
        <taxon>Pezizomycotina</taxon>
        <taxon>Sordariomycetes</taxon>
        <taxon>Hypocreomycetidae</taxon>
        <taxon>Hypocreales</taxon>
        <taxon>Nectriaceae</taxon>
        <taxon>Fusarium</taxon>
        <taxon>Fusarium oxysporum species complex</taxon>
    </lineage>
</organism>
<feature type="binding site" description="axial binding residue" evidence="5">
    <location>
        <position position="448"/>
    </location>
    <ligand>
        <name>heme</name>
        <dbReference type="ChEBI" id="CHEBI:30413"/>
    </ligand>
    <ligandPart>
        <name>Fe</name>
        <dbReference type="ChEBI" id="CHEBI:18248"/>
    </ligandPart>
</feature>
<dbReference type="Pfam" id="PF00067">
    <property type="entry name" value="p450"/>
    <property type="match status" value="1"/>
</dbReference>
<evidence type="ECO:0000256" key="4">
    <source>
        <dbReference type="ARBA" id="ARBA00023004"/>
    </source>
</evidence>
<dbReference type="InterPro" id="IPR017972">
    <property type="entry name" value="Cyt_P450_CS"/>
</dbReference>
<keyword evidence="7" id="KW-0489">Methyltransferase</keyword>
<dbReference type="InterPro" id="IPR001128">
    <property type="entry name" value="Cyt_P450"/>
</dbReference>
<keyword evidence="2 5" id="KW-0349">Heme</keyword>
<dbReference type="VEuPathDB" id="FungiDB:HZS61_002169"/>
<dbReference type="GO" id="GO:0032259">
    <property type="term" value="P:methylation"/>
    <property type="evidence" value="ECO:0007669"/>
    <property type="project" value="UniProtKB-KW"/>
</dbReference>